<dbReference type="Pfam" id="PF25766">
    <property type="entry name" value="TPR_RPAP1"/>
    <property type="match status" value="1"/>
</dbReference>
<evidence type="ECO:0000256" key="1">
    <source>
        <dbReference type="ARBA" id="ARBA00004123"/>
    </source>
</evidence>
<feature type="domain" description="RPAP1/MINIYO-like TPR repeats" evidence="8">
    <location>
        <begin position="1149"/>
        <end position="1238"/>
    </location>
</feature>
<feature type="compositionally biased region" description="Polar residues" evidence="5">
    <location>
        <begin position="197"/>
        <end position="208"/>
    </location>
</feature>
<sequence>MAQPPLQLVGPVFERPAYSRPSFSVARTAPSSGFPSVQHRSKSAFARAREAKRNRSEDTQTQRRRDVPSVQKSGMLLAENQDHVKQVDEPLEITNKALKSQSSPQSQSESTSEDKWIAQMKRDNDRAIEAMTEEEREQHRSEILEQLGPNIEELLRNARETRVAKQAENDALRSQTEHVGVNGEDAQEKHGDDNDVLQPTPSRPQSYSKELVSHPRGILVTNSPPDSRSSTPGKATRKLRFAEVTPNDVHIFQSEPSSPRRPIGLLPPPPSQRSDEGASVETIEDISESRSGTLTSTVEPEEGTPEDIRRRFFPHLLPNDPTLEWIEAGDLLEQGNSDSEPRFDLTGAPISLAQRASLPTHLGLHHHGGPAAAGYTLKDLLLLARSSVPAQRATVLGVLAKIVRRLAHREPEVAELSNRENIRSKALAVGLVALIEKGSLGVQAVDLVWTCIVLWDKEFVDGLEGVELRPLNPKTIQHEEDEDEDENGSLSSTDILSSLPFSVLLPQIAAHLHVPNLPPESLSQLLAISHRLARHSVAIATAISETPQFVANIVRTFLLTPIPPVEGRPLPDPLSLQLLHTLVLSSRTVARSLEGPVDALLRFVITSTPLSASPFPRPLAEALLRKTLEIYAALARYGIYSSVATTAVEHFGRFSVHVFSDAEVSDGLKVTWLNLQSEWMVCARDPHRTTPTHDLLWSQVLGWTWGDELLSYRRSLITKGSNTEARVWSALWGSLAVWLEGCRVNSAKAGQDEHDAVNTAVAETWNLCPQGGPEKVAVKSMVASLRQELSIWPVKDCTFQEWKGHLVTIAELTQTLSEFTRFALACAHMRTPDPAGTVKAETPSVVTIPWILDAFSILSPVVREVISNCIWEQDYNKSDHYDLSARILSLHLRSASAFLALYIRLSHVLSSGDEWCPLGAVVLERLLPGDEESAQWLVNEIIKFEGSRTYSRIKLTLLEPFFKYTIRPDEDIYMVPRSTTPQSIQLCTTQCFPADHLPSAASRRARFGLPLSRDWPCVALDHLLRSGTSPVLTNSDSVPDSWNASETELVQASLILLKHLQDRINSSYFQQFAVGLEHMAFVCMKVIMLEHNQQQSDSIEEVFRDQYVGQLMDDLLRPFSYEKSRWSNRPTTVPPNLEDVSKGFLGSGTPFYQFYTDFVALYDAISFSHRTFARLLLLPASMSYALDYRKHLWGDFGHVLRTIQTPIDDVLVHDFDSYLWPFETDAEMIGWYLRALIKWPLDGFVRFLAIHHVSCNIWSDLREGCGFVRESRARMLLLAVINQAKTDVVKDVVCYAQIRGSNVRLPPDCFGCDGDRKAARLAYVREWGVVQAVGTVEKIFFEN</sequence>
<dbReference type="InterPro" id="IPR013929">
    <property type="entry name" value="RPAP1_C"/>
</dbReference>
<feature type="domain" description="RPAP1 N-terminal" evidence="7">
    <location>
        <begin position="122"/>
        <end position="161"/>
    </location>
</feature>
<dbReference type="OrthoDB" id="348201at2759"/>
<feature type="compositionally biased region" description="Low complexity" evidence="5">
    <location>
        <begin position="100"/>
        <end position="110"/>
    </location>
</feature>
<feature type="compositionally biased region" description="Polar residues" evidence="5">
    <location>
        <begin position="289"/>
        <end position="298"/>
    </location>
</feature>
<evidence type="ECO:0000259" key="7">
    <source>
        <dbReference type="Pfam" id="PF08621"/>
    </source>
</evidence>
<keyword evidence="3" id="KW-0804">Transcription</keyword>
<dbReference type="InterPro" id="IPR039913">
    <property type="entry name" value="RPAP1/Rba50"/>
</dbReference>
<comment type="caution">
    <text evidence="9">The sequence shown here is derived from an EMBL/GenBank/DDBJ whole genome shotgun (WGS) entry which is preliminary data.</text>
</comment>
<accession>A0A4S4LDA9</accession>
<evidence type="ECO:0000259" key="8">
    <source>
        <dbReference type="Pfam" id="PF25766"/>
    </source>
</evidence>
<keyword evidence="10" id="KW-1185">Reference proteome</keyword>
<keyword evidence="4" id="KW-0539">Nucleus</keyword>
<evidence type="ECO:0000313" key="9">
    <source>
        <dbReference type="EMBL" id="THH09091.1"/>
    </source>
</evidence>
<organism evidence="9 10">
    <name type="scientific">Phellinidium pouzarii</name>
    <dbReference type="NCBI Taxonomy" id="167371"/>
    <lineage>
        <taxon>Eukaryota</taxon>
        <taxon>Fungi</taxon>
        <taxon>Dikarya</taxon>
        <taxon>Basidiomycota</taxon>
        <taxon>Agaricomycotina</taxon>
        <taxon>Agaricomycetes</taxon>
        <taxon>Hymenochaetales</taxon>
        <taxon>Hymenochaetaceae</taxon>
        <taxon>Phellinidium</taxon>
    </lineage>
</organism>
<feature type="compositionally biased region" description="Basic and acidic residues" evidence="5">
    <location>
        <begin position="112"/>
        <end position="128"/>
    </location>
</feature>
<dbReference type="PANTHER" id="PTHR21483:SF18">
    <property type="entry name" value="RNA POLYMERASE II-ASSOCIATED PROTEIN 1"/>
    <property type="match status" value="1"/>
</dbReference>
<comment type="subcellular location">
    <subcellularLocation>
        <location evidence="1">Nucleus</location>
    </subcellularLocation>
</comment>
<dbReference type="InterPro" id="IPR057989">
    <property type="entry name" value="TPR_RPAP1/MINIYO-like"/>
</dbReference>
<reference evidence="9 10" key="1">
    <citation type="submission" date="2019-02" db="EMBL/GenBank/DDBJ databases">
        <title>Genome sequencing of the rare red list fungi Phellinidium pouzarii.</title>
        <authorList>
            <person name="Buettner E."/>
            <person name="Kellner H."/>
        </authorList>
    </citation>
    <scope>NUCLEOTIDE SEQUENCE [LARGE SCALE GENOMIC DNA]</scope>
    <source>
        <strain evidence="9 10">DSM 108285</strain>
    </source>
</reference>
<feature type="domain" description="RPAP1 C-terminal" evidence="6">
    <location>
        <begin position="342"/>
        <end position="406"/>
    </location>
</feature>
<proteinExistence type="inferred from homology"/>
<dbReference type="Pfam" id="PF08620">
    <property type="entry name" value="RPAP1_C"/>
    <property type="match status" value="1"/>
</dbReference>
<protein>
    <recommendedName>
        <fullName evidence="11">RNA polymerase II-associated protein 1 C-terminal domain-containing protein</fullName>
    </recommendedName>
</protein>
<dbReference type="Proteomes" id="UP000308199">
    <property type="component" value="Unassembled WGS sequence"/>
</dbReference>
<evidence type="ECO:0000259" key="6">
    <source>
        <dbReference type="Pfam" id="PF08620"/>
    </source>
</evidence>
<dbReference type="PANTHER" id="PTHR21483">
    <property type="entry name" value="RNA POLYMERASE II-ASSOCIATED PROTEIN 1"/>
    <property type="match status" value="1"/>
</dbReference>
<comment type="similarity">
    <text evidence="2">Belongs to the RPAP1 family.</text>
</comment>
<evidence type="ECO:0000256" key="5">
    <source>
        <dbReference type="SAM" id="MobiDB-lite"/>
    </source>
</evidence>
<dbReference type="InterPro" id="IPR013930">
    <property type="entry name" value="RPAP1_N"/>
</dbReference>
<evidence type="ECO:0000256" key="2">
    <source>
        <dbReference type="ARBA" id="ARBA00009953"/>
    </source>
</evidence>
<evidence type="ECO:0000256" key="3">
    <source>
        <dbReference type="ARBA" id="ARBA00023163"/>
    </source>
</evidence>
<dbReference type="Pfam" id="PF08621">
    <property type="entry name" value="RPAP1_N"/>
    <property type="match status" value="1"/>
</dbReference>
<evidence type="ECO:0000313" key="10">
    <source>
        <dbReference type="Proteomes" id="UP000308199"/>
    </source>
</evidence>
<evidence type="ECO:0008006" key="11">
    <source>
        <dbReference type="Google" id="ProtNLM"/>
    </source>
</evidence>
<evidence type="ECO:0000256" key="4">
    <source>
        <dbReference type="ARBA" id="ARBA00023242"/>
    </source>
</evidence>
<feature type="region of interest" description="Disordered" evidence="5">
    <location>
        <begin position="24"/>
        <end position="145"/>
    </location>
</feature>
<dbReference type="GO" id="GO:0006366">
    <property type="term" value="P:transcription by RNA polymerase II"/>
    <property type="evidence" value="ECO:0007669"/>
    <property type="project" value="InterPro"/>
</dbReference>
<name>A0A4S4LDA9_9AGAM</name>
<feature type="compositionally biased region" description="Basic and acidic residues" evidence="5">
    <location>
        <begin position="47"/>
        <end position="67"/>
    </location>
</feature>
<dbReference type="EMBL" id="SGPK01000075">
    <property type="protein sequence ID" value="THH09091.1"/>
    <property type="molecule type" value="Genomic_DNA"/>
</dbReference>
<gene>
    <name evidence="9" type="ORF">EW145_g2246</name>
</gene>
<feature type="compositionally biased region" description="Polar residues" evidence="5">
    <location>
        <begin position="220"/>
        <end position="233"/>
    </location>
</feature>
<feature type="region of interest" description="Disordered" evidence="5">
    <location>
        <begin position="165"/>
        <end position="304"/>
    </location>
</feature>